<proteinExistence type="predicted"/>
<feature type="compositionally biased region" description="Basic and acidic residues" evidence="1">
    <location>
        <begin position="25"/>
        <end position="34"/>
    </location>
</feature>
<gene>
    <name evidence="2" type="ORF">FDG2_0496</name>
</gene>
<evidence type="ECO:0000313" key="2">
    <source>
        <dbReference type="EMBL" id="SBW18072.1"/>
    </source>
</evidence>
<sequence>MRMALPDRRPATDEHVLALALRQASHADHDRSIRPSEITADLLPTGSGPEPFGVDTAGEPRQSGTRRYNREQPAPGEISEEGQHIDP</sequence>
<name>A0A1C3NTN5_9ACTN</name>
<accession>A0A1C3NTN5</accession>
<evidence type="ECO:0000313" key="3">
    <source>
        <dbReference type="Proteomes" id="UP000199013"/>
    </source>
</evidence>
<organism evidence="2 3">
    <name type="scientific">Candidatus Protofrankia californiensis</name>
    <dbReference type="NCBI Taxonomy" id="1839754"/>
    <lineage>
        <taxon>Bacteria</taxon>
        <taxon>Bacillati</taxon>
        <taxon>Actinomycetota</taxon>
        <taxon>Actinomycetes</taxon>
        <taxon>Frankiales</taxon>
        <taxon>Frankiaceae</taxon>
        <taxon>Protofrankia</taxon>
    </lineage>
</organism>
<dbReference type="EMBL" id="FLUV01000199">
    <property type="protein sequence ID" value="SBW18072.1"/>
    <property type="molecule type" value="Genomic_DNA"/>
</dbReference>
<dbReference type="AlphaFoldDB" id="A0A1C3NTN5"/>
<dbReference type="Proteomes" id="UP000199013">
    <property type="component" value="Unassembled WGS sequence"/>
</dbReference>
<keyword evidence="3" id="KW-1185">Reference proteome</keyword>
<reference evidence="3" key="1">
    <citation type="submission" date="2016-02" db="EMBL/GenBank/DDBJ databases">
        <authorList>
            <person name="Wibberg D."/>
        </authorList>
    </citation>
    <scope>NUCLEOTIDE SEQUENCE [LARGE SCALE GENOMIC DNA]</scope>
</reference>
<protein>
    <submittedName>
        <fullName evidence="2">Uncharacterized protein</fullName>
    </submittedName>
</protein>
<evidence type="ECO:0000256" key="1">
    <source>
        <dbReference type="SAM" id="MobiDB-lite"/>
    </source>
</evidence>
<feature type="region of interest" description="Disordered" evidence="1">
    <location>
        <begin position="23"/>
        <end position="87"/>
    </location>
</feature>